<dbReference type="InterPro" id="IPR024311">
    <property type="entry name" value="Lipocalin-like"/>
</dbReference>
<protein>
    <submittedName>
        <fullName evidence="2">Lipocalin-like domain-containing protein</fullName>
    </submittedName>
</protein>
<reference evidence="2" key="2">
    <citation type="journal article" date="2022" name="Microbiol. Resour. Announc.">
        <title>Metagenome Sequencing to Explore Phylogenomics of Terrestrial Cyanobacteria.</title>
        <authorList>
            <person name="Ward R.D."/>
            <person name="Stajich J.E."/>
            <person name="Johansen J.R."/>
            <person name="Huntemann M."/>
            <person name="Clum A."/>
            <person name="Foster B."/>
            <person name="Foster B."/>
            <person name="Roux S."/>
            <person name="Palaniappan K."/>
            <person name="Varghese N."/>
            <person name="Mukherjee S."/>
            <person name="Reddy T.B.K."/>
            <person name="Daum C."/>
            <person name="Copeland A."/>
            <person name="Chen I.A."/>
            <person name="Ivanova N.N."/>
            <person name="Kyrpides N.C."/>
            <person name="Shapiro N."/>
            <person name="Eloe-Fadrosh E.A."/>
            <person name="Pietrasiak N."/>
        </authorList>
    </citation>
    <scope>NUCLEOTIDE SEQUENCE</scope>
    <source>
        <strain evidence="2">HA4357-MV3</strain>
    </source>
</reference>
<accession>A0A9E3H5U1</accession>
<evidence type="ECO:0000313" key="3">
    <source>
        <dbReference type="Proteomes" id="UP000813215"/>
    </source>
</evidence>
<sequence>MLPKVYGSNPTGYITYTPEKRMMVIFSKCDRLALSGDINSPFSKKIQYLPSQECVQAFSTFNAYAGMYTIDGNTVTHHVEVASIPNRVGTDLIRTFTLRENQVTLKTPPTRIDDVEKVLELVWEKVES</sequence>
<comment type="caution">
    <text evidence="2">The sequence shown here is derived from an EMBL/GenBank/DDBJ whole genome shotgun (WGS) entry which is preliminary data.</text>
</comment>
<dbReference type="AlphaFoldDB" id="A0A9E3H5U1"/>
<evidence type="ECO:0000259" key="1">
    <source>
        <dbReference type="Pfam" id="PF13924"/>
    </source>
</evidence>
<evidence type="ECO:0000313" key="2">
    <source>
        <dbReference type="EMBL" id="MBW4430611.1"/>
    </source>
</evidence>
<organism evidence="2 3">
    <name type="scientific">Pelatocladus maniniholoensis HA4357-MV3</name>
    <dbReference type="NCBI Taxonomy" id="1117104"/>
    <lineage>
        <taxon>Bacteria</taxon>
        <taxon>Bacillati</taxon>
        <taxon>Cyanobacteriota</taxon>
        <taxon>Cyanophyceae</taxon>
        <taxon>Nostocales</taxon>
        <taxon>Nostocaceae</taxon>
        <taxon>Pelatocladus</taxon>
    </lineage>
</organism>
<reference evidence="2" key="1">
    <citation type="submission" date="2021-05" db="EMBL/GenBank/DDBJ databases">
        <authorList>
            <person name="Pietrasiak N."/>
            <person name="Ward R."/>
            <person name="Stajich J.E."/>
            <person name="Kurbessoian T."/>
        </authorList>
    </citation>
    <scope>NUCLEOTIDE SEQUENCE</scope>
    <source>
        <strain evidence="2">HA4357-MV3</strain>
    </source>
</reference>
<dbReference type="Proteomes" id="UP000813215">
    <property type="component" value="Unassembled WGS sequence"/>
</dbReference>
<dbReference type="Pfam" id="PF13924">
    <property type="entry name" value="Lipocalin_5"/>
    <property type="match status" value="1"/>
</dbReference>
<feature type="domain" description="Lipocalin-like" evidence="1">
    <location>
        <begin position="6"/>
        <end position="126"/>
    </location>
</feature>
<gene>
    <name evidence="2" type="ORF">KME28_02330</name>
</gene>
<dbReference type="EMBL" id="JAHHHW010000022">
    <property type="protein sequence ID" value="MBW4430611.1"/>
    <property type="molecule type" value="Genomic_DNA"/>
</dbReference>
<name>A0A9E3H5U1_9NOST</name>
<proteinExistence type="predicted"/>